<protein>
    <submittedName>
        <fullName evidence="2">Uncharacterized protein</fullName>
    </submittedName>
</protein>
<dbReference type="EMBL" id="JEMT01022524">
    <property type="protein sequence ID" value="EXX65129.1"/>
    <property type="molecule type" value="Genomic_DNA"/>
</dbReference>
<reference evidence="2 3" key="1">
    <citation type="submission" date="2014-02" db="EMBL/GenBank/DDBJ databases">
        <title>Single nucleus genome sequencing reveals high similarity among nuclei of an endomycorrhizal fungus.</title>
        <authorList>
            <person name="Lin K."/>
            <person name="Geurts R."/>
            <person name="Zhang Z."/>
            <person name="Limpens E."/>
            <person name="Saunders D.G."/>
            <person name="Mu D."/>
            <person name="Pang E."/>
            <person name="Cao H."/>
            <person name="Cha H."/>
            <person name="Lin T."/>
            <person name="Zhou Q."/>
            <person name="Shang Y."/>
            <person name="Li Y."/>
            <person name="Ivanov S."/>
            <person name="Sharma T."/>
            <person name="Velzen R.V."/>
            <person name="Ruijter N.D."/>
            <person name="Aanen D.K."/>
            <person name="Win J."/>
            <person name="Kamoun S."/>
            <person name="Bisseling T."/>
            <person name="Huang S."/>
        </authorList>
    </citation>
    <scope>NUCLEOTIDE SEQUENCE [LARGE SCALE GENOMIC DNA]</scope>
    <source>
        <strain evidence="3">DAOM197198w</strain>
    </source>
</reference>
<comment type="caution">
    <text evidence="2">The sequence shown here is derived from an EMBL/GenBank/DDBJ whole genome shotgun (WGS) entry which is preliminary data.</text>
</comment>
<sequence>MEEDYVADSAADAGGSNTTTPPQQNNTDNFSSPPPKETATLSASGSVTTGTDVFMHTLKDKKTSPLDASPNKDIMDTNDTSPLPLDTPTISILRRDYQTAAAPNASLNLLKNILPIGL</sequence>
<dbReference type="STRING" id="1432141.A0A015KCC3"/>
<keyword evidence="3" id="KW-1185">Reference proteome</keyword>
<dbReference type="Proteomes" id="UP000022910">
    <property type="component" value="Unassembled WGS sequence"/>
</dbReference>
<proteinExistence type="predicted"/>
<accession>A0A015KCC3</accession>
<organism evidence="2 3">
    <name type="scientific">Rhizophagus irregularis (strain DAOM 197198w)</name>
    <name type="common">Glomus intraradices</name>
    <dbReference type="NCBI Taxonomy" id="1432141"/>
    <lineage>
        <taxon>Eukaryota</taxon>
        <taxon>Fungi</taxon>
        <taxon>Fungi incertae sedis</taxon>
        <taxon>Mucoromycota</taxon>
        <taxon>Glomeromycotina</taxon>
        <taxon>Glomeromycetes</taxon>
        <taxon>Glomerales</taxon>
        <taxon>Glomeraceae</taxon>
        <taxon>Rhizophagus</taxon>
    </lineage>
</organism>
<dbReference type="AlphaFoldDB" id="A0A015KCC3"/>
<feature type="compositionally biased region" description="Low complexity" evidence="1">
    <location>
        <begin position="17"/>
        <end position="29"/>
    </location>
</feature>
<evidence type="ECO:0000313" key="3">
    <source>
        <dbReference type="Proteomes" id="UP000022910"/>
    </source>
</evidence>
<evidence type="ECO:0000256" key="1">
    <source>
        <dbReference type="SAM" id="MobiDB-lite"/>
    </source>
</evidence>
<evidence type="ECO:0000313" key="2">
    <source>
        <dbReference type="EMBL" id="EXX65129.1"/>
    </source>
</evidence>
<dbReference type="HOGENOM" id="CLU_2074427_0_0_1"/>
<feature type="compositionally biased region" description="Polar residues" evidence="1">
    <location>
        <begin position="39"/>
        <end position="51"/>
    </location>
</feature>
<name>A0A015KCC3_RHIIW</name>
<gene>
    <name evidence="2" type="ORF">RirG_136270</name>
</gene>
<feature type="region of interest" description="Disordered" evidence="1">
    <location>
        <begin position="1"/>
        <end position="85"/>
    </location>
</feature>